<keyword evidence="7" id="KW-0539">Nucleus</keyword>
<gene>
    <name evidence="10" type="ORF">MP_TR16187_c0_g1_i1_g.45931</name>
</gene>
<dbReference type="PANTHER" id="PTHR31194">
    <property type="entry name" value="SHN SHINE , DNA BINDING / TRANSCRIPTION FACTOR"/>
    <property type="match status" value="1"/>
</dbReference>
<keyword evidence="5" id="KW-0010">Activator</keyword>
<sequence length="272" mass="30240">MKKSCKERLLRKVRIVVNDPDATDDSSSDECLELHKPPKVKRIVHEVTLPYQLCDRSQDRCHVVKTFRKKQSNNPVGVRLRQSGKWAAEINNPFTKTKKWLGTYETVEEAAKAYADKRVEYDALVSSGHASVASVNSQRLCSPCVNADDSSEGKMYVDKDVDATASGDVSKEEEFVGFELSHLQVPDLSFLAAEEESMLSGGNGMELDFDDGFFMDDFSFLDDDIDVCGLDNGVVPPSELPDFDFTDVELELGDLKFAFADQLPPPLNIACP</sequence>
<evidence type="ECO:0000259" key="9">
    <source>
        <dbReference type="PROSITE" id="PS51032"/>
    </source>
</evidence>
<evidence type="ECO:0000256" key="7">
    <source>
        <dbReference type="ARBA" id="ARBA00023242"/>
    </source>
</evidence>
<dbReference type="InterPro" id="IPR050913">
    <property type="entry name" value="AP2/ERF_ERF"/>
</dbReference>
<comment type="similarity">
    <text evidence="8">Belongs to the AP2/ERF transcription factor family. ERF subfamily.</text>
</comment>
<evidence type="ECO:0000256" key="4">
    <source>
        <dbReference type="ARBA" id="ARBA00023125"/>
    </source>
</evidence>
<dbReference type="SMART" id="SM00380">
    <property type="entry name" value="AP2"/>
    <property type="match status" value="1"/>
</dbReference>
<evidence type="ECO:0000256" key="8">
    <source>
        <dbReference type="ARBA" id="ARBA00024343"/>
    </source>
</evidence>
<protein>
    <recommendedName>
        <fullName evidence="9">AP2/ERF domain-containing protein</fullName>
    </recommendedName>
</protein>
<dbReference type="PANTHER" id="PTHR31194:SF70">
    <property type="entry name" value="ETHYLENE-RESPONSIVE TRANSCRIPTION FACTOR ERF116"/>
    <property type="match status" value="1"/>
</dbReference>
<dbReference type="Gene3D" id="3.30.730.10">
    <property type="entry name" value="AP2/ERF domain"/>
    <property type="match status" value="1"/>
</dbReference>
<dbReference type="GO" id="GO:0005634">
    <property type="term" value="C:nucleus"/>
    <property type="evidence" value="ECO:0007669"/>
    <property type="project" value="UniProtKB-SubCell"/>
</dbReference>
<keyword evidence="4" id="KW-0238">DNA-binding</keyword>
<dbReference type="PIRSF" id="PIRSF038123">
    <property type="entry name" value="PTI6"/>
    <property type="match status" value="1"/>
</dbReference>
<dbReference type="InterPro" id="IPR001471">
    <property type="entry name" value="AP2/ERF_dom"/>
</dbReference>
<keyword evidence="2" id="KW-0936">Ethylene signaling pathway</keyword>
<dbReference type="PROSITE" id="PS51032">
    <property type="entry name" value="AP2_ERF"/>
    <property type="match status" value="1"/>
</dbReference>
<keyword evidence="6" id="KW-0804">Transcription</keyword>
<name>A0A1J3K7F4_NOCCA</name>
<dbReference type="InterPro" id="IPR016177">
    <property type="entry name" value="DNA-bd_dom_sf"/>
</dbReference>
<dbReference type="GO" id="GO:0003700">
    <property type="term" value="F:DNA-binding transcription factor activity"/>
    <property type="evidence" value="ECO:0007669"/>
    <property type="project" value="InterPro"/>
</dbReference>
<organism evidence="10">
    <name type="scientific">Noccaea caerulescens</name>
    <name type="common">Alpine penny-cress</name>
    <name type="synonym">Thlaspi caerulescens</name>
    <dbReference type="NCBI Taxonomy" id="107243"/>
    <lineage>
        <taxon>Eukaryota</taxon>
        <taxon>Viridiplantae</taxon>
        <taxon>Streptophyta</taxon>
        <taxon>Embryophyta</taxon>
        <taxon>Tracheophyta</taxon>
        <taxon>Spermatophyta</taxon>
        <taxon>Magnoliopsida</taxon>
        <taxon>eudicotyledons</taxon>
        <taxon>Gunneridae</taxon>
        <taxon>Pentapetalae</taxon>
        <taxon>rosids</taxon>
        <taxon>malvids</taxon>
        <taxon>Brassicales</taxon>
        <taxon>Brassicaceae</taxon>
        <taxon>Coluteocarpeae</taxon>
        <taxon>Noccaea</taxon>
    </lineage>
</organism>
<feature type="domain" description="AP2/ERF" evidence="9">
    <location>
        <begin position="74"/>
        <end position="138"/>
    </location>
</feature>
<evidence type="ECO:0000256" key="6">
    <source>
        <dbReference type="ARBA" id="ARBA00023163"/>
    </source>
</evidence>
<evidence type="ECO:0000256" key="3">
    <source>
        <dbReference type="ARBA" id="ARBA00023015"/>
    </source>
</evidence>
<evidence type="ECO:0000256" key="5">
    <source>
        <dbReference type="ARBA" id="ARBA00023159"/>
    </source>
</evidence>
<dbReference type="GO" id="GO:0009873">
    <property type="term" value="P:ethylene-activated signaling pathway"/>
    <property type="evidence" value="ECO:0007669"/>
    <property type="project" value="UniProtKB-KW"/>
</dbReference>
<proteinExistence type="inferred from homology"/>
<keyword evidence="3" id="KW-0805">Transcription regulation</keyword>
<dbReference type="SUPFAM" id="SSF54171">
    <property type="entry name" value="DNA-binding domain"/>
    <property type="match status" value="1"/>
</dbReference>
<reference evidence="10" key="1">
    <citation type="submission" date="2016-07" db="EMBL/GenBank/DDBJ databases">
        <title>De novo transcriptome assembly of four accessions of the metal hyperaccumulator plant Noccaea caerulescens.</title>
        <authorList>
            <person name="Blande D."/>
            <person name="Halimaa P."/>
            <person name="Tervahauta A.I."/>
            <person name="Aarts M.G."/>
            <person name="Karenlampi S.O."/>
        </authorList>
    </citation>
    <scope>NUCLEOTIDE SEQUENCE</scope>
</reference>
<dbReference type="EMBL" id="GEVM01005746">
    <property type="protein sequence ID" value="JAV00193.1"/>
    <property type="molecule type" value="Transcribed_RNA"/>
</dbReference>
<evidence type="ECO:0000256" key="2">
    <source>
        <dbReference type="ARBA" id="ARBA00022745"/>
    </source>
</evidence>
<accession>A0A1J3K7F4</accession>
<evidence type="ECO:0000256" key="1">
    <source>
        <dbReference type="ARBA" id="ARBA00004123"/>
    </source>
</evidence>
<dbReference type="InterPro" id="IPR036955">
    <property type="entry name" value="AP2/ERF_dom_sf"/>
</dbReference>
<dbReference type="CDD" id="cd00018">
    <property type="entry name" value="AP2"/>
    <property type="match status" value="1"/>
</dbReference>
<evidence type="ECO:0000313" key="10">
    <source>
        <dbReference type="EMBL" id="JAV00193.1"/>
    </source>
</evidence>
<dbReference type="AlphaFoldDB" id="A0A1J3K7F4"/>
<comment type="subcellular location">
    <subcellularLocation>
        <location evidence="1">Nucleus</location>
    </subcellularLocation>
</comment>
<dbReference type="GO" id="GO:0003677">
    <property type="term" value="F:DNA binding"/>
    <property type="evidence" value="ECO:0007669"/>
    <property type="project" value="UniProtKB-KW"/>
</dbReference>